<reference evidence="1" key="2">
    <citation type="submission" date="2021-04" db="EMBL/GenBank/DDBJ databases">
        <authorList>
            <person name="Dong X."/>
        </authorList>
    </citation>
    <scope>NUCLEOTIDE SEQUENCE</scope>
    <source>
        <strain evidence="1">LLY</strain>
    </source>
</reference>
<dbReference type="EMBL" id="JAGSOI010000019">
    <property type="protein sequence ID" value="MCM1986627.1"/>
    <property type="molecule type" value="Genomic_DNA"/>
</dbReference>
<dbReference type="AlphaFoldDB" id="A0A9E4ZF89"/>
<organism evidence="1 2">
    <name type="scientific">Methanococcoides seepicolus</name>
    <dbReference type="NCBI Taxonomy" id="2828780"/>
    <lineage>
        <taxon>Archaea</taxon>
        <taxon>Methanobacteriati</taxon>
        <taxon>Methanobacteriota</taxon>
        <taxon>Stenosarchaea group</taxon>
        <taxon>Methanomicrobia</taxon>
        <taxon>Methanosarcinales</taxon>
        <taxon>Methanosarcinaceae</taxon>
        <taxon>Methanococcoides</taxon>
    </lineage>
</organism>
<dbReference type="Proteomes" id="UP001056766">
    <property type="component" value="Unassembled WGS sequence"/>
</dbReference>
<comment type="caution">
    <text evidence="1">The sequence shown here is derived from an EMBL/GenBank/DDBJ whole genome shotgun (WGS) entry which is preliminary data.</text>
</comment>
<name>A0A9E4ZF89_9EURY</name>
<evidence type="ECO:0000313" key="2">
    <source>
        <dbReference type="Proteomes" id="UP001056766"/>
    </source>
</evidence>
<sequence>MRIFEIDLYLYESFTLNASVKEGWGNGPECLWVQEECFFAVAAHGLKFGH</sequence>
<keyword evidence="2" id="KW-1185">Reference proteome</keyword>
<gene>
    <name evidence="1" type="ORF">KDK67_06380</name>
</gene>
<protein>
    <submittedName>
        <fullName evidence="1">Uncharacterized protein</fullName>
    </submittedName>
</protein>
<proteinExistence type="predicted"/>
<reference evidence="1" key="1">
    <citation type="journal article" date="2021" name="mSystems">
        <title>Bacteria and Archaea Synergistically Convert Glycine Betaine to Biogenic Methane in the Formosa Cold Seep of the South China Sea.</title>
        <authorList>
            <person name="Li L."/>
            <person name="Zhang W."/>
            <person name="Zhang S."/>
            <person name="Song L."/>
            <person name="Sun Q."/>
            <person name="Zhang H."/>
            <person name="Xiang H."/>
            <person name="Dong X."/>
        </authorList>
    </citation>
    <scope>NUCLEOTIDE SEQUENCE</scope>
    <source>
        <strain evidence="1">LLY</strain>
    </source>
</reference>
<accession>A0A9E4ZF89</accession>
<evidence type="ECO:0000313" key="1">
    <source>
        <dbReference type="EMBL" id="MCM1986627.1"/>
    </source>
</evidence>